<dbReference type="Proteomes" id="UP000242180">
    <property type="component" value="Unassembled WGS sequence"/>
</dbReference>
<feature type="region of interest" description="Disordered" evidence="1">
    <location>
        <begin position="120"/>
        <end position="142"/>
    </location>
</feature>
<evidence type="ECO:0000313" key="2">
    <source>
        <dbReference type="EMBL" id="ORY95699.1"/>
    </source>
</evidence>
<dbReference type="OrthoDB" id="17798at2759"/>
<organism evidence="2 3">
    <name type="scientific">Syncephalastrum racemosum</name>
    <name type="common">Filamentous fungus</name>
    <dbReference type="NCBI Taxonomy" id="13706"/>
    <lineage>
        <taxon>Eukaryota</taxon>
        <taxon>Fungi</taxon>
        <taxon>Fungi incertae sedis</taxon>
        <taxon>Mucoromycota</taxon>
        <taxon>Mucoromycotina</taxon>
        <taxon>Mucoromycetes</taxon>
        <taxon>Mucorales</taxon>
        <taxon>Syncephalastraceae</taxon>
        <taxon>Syncephalastrum</taxon>
    </lineage>
</organism>
<reference evidence="2 3" key="1">
    <citation type="submission" date="2016-07" db="EMBL/GenBank/DDBJ databases">
        <title>Pervasive Adenine N6-methylation of Active Genes in Fungi.</title>
        <authorList>
            <consortium name="DOE Joint Genome Institute"/>
            <person name="Mondo S.J."/>
            <person name="Dannebaum R.O."/>
            <person name="Kuo R.C."/>
            <person name="Labutti K."/>
            <person name="Haridas S."/>
            <person name="Kuo A."/>
            <person name="Salamov A."/>
            <person name="Ahrendt S.R."/>
            <person name="Lipzen A."/>
            <person name="Sullivan W."/>
            <person name="Andreopoulos W.B."/>
            <person name="Clum A."/>
            <person name="Lindquist E."/>
            <person name="Daum C."/>
            <person name="Ramamoorthy G.K."/>
            <person name="Gryganskyi A."/>
            <person name="Culley D."/>
            <person name="Magnuson J.K."/>
            <person name="James T.Y."/>
            <person name="O'Malley M.A."/>
            <person name="Stajich J.E."/>
            <person name="Spatafora J.W."/>
            <person name="Visel A."/>
            <person name="Grigoriev I.V."/>
        </authorList>
    </citation>
    <scope>NUCLEOTIDE SEQUENCE [LARGE SCALE GENOMIC DNA]</scope>
    <source>
        <strain evidence="2 3">NRRL 2496</strain>
    </source>
</reference>
<accession>A0A1X2HAM4</accession>
<proteinExistence type="predicted"/>
<comment type="caution">
    <text evidence="2">The sequence shown here is derived from an EMBL/GenBank/DDBJ whole genome shotgun (WGS) entry which is preliminary data.</text>
</comment>
<evidence type="ECO:0000313" key="3">
    <source>
        <dbReference type="Proteomes" id="UP000242180"/>
    </source>
</evidence>
<dbReference type="EMBL" id="MCGN01000006">
    <property type="protein sequence ID" value="ORY95699.1"/>
    <property type="molecule type" value="Genomic_DNA"/>
</dbReference>
<name>A0A1X2HAM4_SYNRA</name>
<gene>
    <name evidence="2" type="ORF">BCR43DRAFT_493450</name>
</gene>
<dbReference type="InParanoid" id="A0A1X2HAM4"/>
<sequence>MIVSKLKEAFAFNIDVDAREQAIQKHAVAGSDDWYYYRGLVLLQKLQQHIGTDPTERTATAPEEKLVQEMESLLRQYDTRFTASQRLRELQARFYLLTYPIHTNASADFIQRELGLDLPSSEAHPATPVPSHTHTAREAQQKQQNLYPSVLQDALIDSHELVKEQLSRNSSELDIALSLPLALELVQDQTQERDLLRQLSTMRHPDARALPLLIRHLQQTTLPLDQALQDACISLDRLTLEHLDTLRASVPELVNITAYIEAYIAKLAPPEIGQVDAGAWDDDQDVKKTYVTRLMAFANTLPQHSYQTFKATVLFHFLRIAVARHEFNHVGHFQQFHDELVYIRQKPHQDGPRISHIMYLGNCPPSQTEQTELIAEFMAGAITERHLSNDALRAFRDYEQELQMTHASIIVSRTKEDPEVWSGILGSRRMNAIMEGTELRFDFGTSHRMQTRLPGAPVHVQIWVKNIPHLTVRVFSVDLCQYWRLHATATEFEPHTMQLDGLCPTWQVEKDYSQTPAIEMHAETFDFSAEPVFQGRGAWVIDFVGGRENCRMVVQKGQLRHVVQTTSAGHLFRILDENNATVHGGKIWFQNQFYEADNTGNILVPYKTEEEADTYERILLMSPDGFCTHDKFYHCSETYVLSADFFVHHESLIPNRVAKVTVLPRLTIHDQPVSLSLLENVSLTAEVTNARNIKSSFTKDKLSISVDKPLTFEFTVPNLLRDLQLTLRARVQRVTENPQELETSHTTTYQSMADDDELASMHLRTNEQGEYLLQVLGKNGEALPSKVVQLNLSHAMITKIVSVRLQTDDEGIAKLGKLEHITFIQALAPTHKRWDFSSAMATALPQALHLAPDAQFIVAYQKSDLGHCALYQMGAQDTFLHDLSDKILVEPSHIKVEGLPAGHYNLVVEDKDGAQIIECHVAEPVQQDDDALSSVHWKNWIMGRSTYLEGSQASPMYLDSVQVSEQDVTLQLANWSHHTFALVTTTAFVPPEKTSLADRLVHDHNLRSPARLDSHLKTPARFVAGRKLDEEYEYILNRLRTEKRVGSTLTKPSLLVHPEKQRETHAQQRELQGGEQFTRTSKYMRHRKLDHYAPVCYSSNAAGFGGASFAMTDANFLNHQYPVLCIAASDDGTITIDRSAIGDGNILQVAILSGNQQALARQIVLSSNLDLNLSNLCHKSDGLDPQHTYVRTNSIRSLTSNDVALELDQGQHEWEIVGDFQKLFELLKVLVDTGADDLGKFEFLKSWSEYSEKDKLNKYKDMVCHEFHFWLKRKDPVFFDKHVKPLIESKLQKDFMDLYLADEDLSHFASDLYLYQRLNPAEKVLLSDRVLEVRPVIRKEFQDALDKNKGSQEALLDRKFDTVLAGSALAPETIVDQMEMPLVMESMPMAASMRSATTSRTAVAFGSAAPGRPAALFSATSPPPPQQPSGTSDSADHDSQSPAAVDELTAEEREKEEATLREALKLRQYKKPYKFVEPTSEWAEKTWYKPSEIDSAFTVNAFWLSYMGRTEQQFASTEFLHAATSFSQAMFILSLLDIPSQSDARWEQNCHSEKNKVSVDAHTPILVFYRSLQKMEEITPASAHIFVGQGFFVQAESGTSEEYDMVDPEDMRPGVVYGWHLAVSNVSPKRVTGEITMQIPVGAIPSGLTPYCYSRTLTLEPYMTLREVVGSFYFPTYGEFMHFAVTVAHQGRLLSQTQPVKIHVRTKEEKKSMGKMSWTSLTSEGSDEAVLEHLKQANLTEADMKRLQWRLMNREFCEQVLTVLRERRHYSDPVWPYALVHHLAPAVAELVRNQNDGQLLKQCGIVFNSPLVSVRPNDTNVLKWMDYFPLIHSRVHRFGSNNEIMNSEFFEQYNKFLDYLSQSTELSHEDRLVLATYLILQDRIGEAQKIHAEIQHDSSIQAAYLTAYLMTVPSEVDVKTTDLSAVRIIADKYSNVGDERWQKVFKSLRDFVDEVEQSSGSLEDEITKERLQSRAMLSEPALDVDITTSHDSITLNYCNIHEAIQIRYYQINVEVMFSSSPFMSRHASGASYSWVEPTYTETVAPIPSKQMDEEDKVDGATKDDFEVIGAGRVRTHTQRVAVPSELVRSNTIVEVTTSGLRRQKARFAHGLLVHFVEAYGLLRVADQDAKRPVAGAYVKVYARHKSGAVRFWKDGYTGLNGAFDYVSVTDGIEDGATLKDTVTNEIDKFSLLVQSTEHGAVVEEVFPPQ</sequence>
<evidence type="ECO:0000256" key="1">
    <source>
        <dbReference type="SAM" id="MobiDB-lite"/>
    </source>
</evidence>
<feature type="region of interest" description="Disordered" evidence="1">
    <location>
        <begin position="1414"/>
        <end position="1456"/>
    </location>
</feature>
<dbReference type="STRING" id="13706.A0A1X2HAM4"/>
<keyword evidence="3" id="KW-1185">Reference proteome</keyword>
<dbReference type="OMA" id="KYACHEL"/>
<protein>
    <submittedName>
        <fullName evidence="2">Uncharacterized protein</fullName>
    </submittedName>
</protein>